<evidence type="ECO:0000313" key="2">
    <source>
        <dbReference type="Proteomes" id="UP000244855"/>
    </source>
</evidence>
<organism evidence="1 2">
    <name type="scientific">Periconia macrospinosa</name>
    <dbReference type="NCBI Taxonomy" id="97972"/>
    <lineage>
        <taxon>Eukaryota</taxon>
        <taxon>Fungi</taxon>
        <taxon>Dikarya</taxon>
        <taxon>Ascomycota</taxon>
        <taxon>Pezizomycotina</taxon>
        <taxon>Dothideomycetes</taxon>
        <taxon>Pleosporomycetidae</taxon>
        <taxon>Pleosporales</taxon>
        <taxon>Massarineae</taxon>
        <taxon>Periconiaceae</taxon>
        <taxon>Periconia</taxon>
    </lineage>
</organism>
<name>A0A2V1CXX3_9PLEO</name>
<dbReference type="EMBL" id="KZ806691">
    <property type="protein sequence ID" value="PVH90119.1"/>
    <property type="molecule type" value="Genomic_DNA"/>
</dbReference>
<dbReference type="STRING" id="97972.A0A2V1CXX3"/>
<dbReference type="AlphaFoldDB" id="A0A2V1CXX3"/>
<evidence type="ECO:0000313" key="1">
    <source>
        <dbReference type="EMBL" id="PVH90119.1"/>
    </source>
</evidence>
<dbReference type="OrthoDB" id="3784347at2759"/>
<dbReference type="Proteomes" id="UP000244855">
    <property type="component" value="Unassembled WGS sequence"/>
</dbReference>
<accession>A0A2V1CXX3</accession>
<protein>
    <submittedName>
        <fullName evidence="1">Uncharacterized protein</fullName>
    </submittedName>
</protein>
<gene>
    <name evidence="1" type="ORF">DM02DRAFT_548401</name>
</gene>
<reference evidence="1 2" key="1">
    <citation type="journal article" date="2018" name="Sci. Rep.">
        <title>Comparative genomics provides insights into the lifestyle and reveals functional heterogeneity of dark septate endophytic fungi.</title>
        <authorList>
            <person name="Knapp D.G."/>
            <person name="Nemeth J.B."/>
            <person name="Barry K."/>
            <person name="Hainaut M."/>
            <person name="Henrissat B."/>
            <person name="Johnson J."/>
            <person name="Kuo A."/>
            <person name="Lim J.H.P."/>
            <person name="Lipzen A."/>
            <person name="Nolan M."/>
            <person name="Ohm R.A."/>
            <person name="Tamas L."/>
            <person name="Grigoriev I.V."/>
            <person name="Spatafora J.W."/>
            <person name="Nagy L.G."/>
            <person name="Kovacs G.M."/>
        </authorList>
    </citation>
    <scope>NUCLEOTIDE SEQUENCE [LARGE SCALE GENOMIC DNA]</scope>
    <source>
        <strain evidence="1 2">DSE2036</strain>
    </source>
</reference>
<sequence>FTPYFQPLIPCVNRLRRKVFPSGVRWRDPNPKLYLEMKEILQAAQDDLKELEG</sequence>
<keyword evidence="2" id="KW-1185">Reference proteome</keyword>
<feature type="non-terminal residue" evidence="1">
    <location>
        <position position="1"/>
    </location>
</feature>
<proteinExistence type="predicted"/>